<dbReference type="GO" id="GO:0016020">
    <property type="term" value="C:membrane"/>
    <property type="evidence" value="ECO:0007669"/>
    <property type="project" value="UniProtKB-SubCell"/>
</dbReference>
<feature type="transmembrane region" description="Helical" evidence="6">
    <location>
        <begin position="313"/>
        <end position="343"/>
    </location>
</feature>
<dbReference type="AlphaFoldDB" id="A0A0S3T477"/>
<reference evidence="7 8" key="1">
    <citation type="journal article" date="2015" name="Sci. Rep.">
        <title>The power of single molecule real-time sequencing technology in the de novo assembly of a eukaryotic genome.</title>
        <authorList>
            <person name="Sakai H."/>
            <person name="Naito K."/>
            <person name="Ogiso-Tanaka E."/>
            <person name="Takahashi Y."/>
            <person name="Iseki K."/>
            <person name="Muto C."/>
            <person name="Satou K."/>
            <person name="Teruya K."/>
            <person name="Shiroma A."/>
            <person name="Shimoji M."/>
            <person name="Hirano T."/>
            <person name="Itoh T."/>
            <person name="Kaga A."/>
            <person name="Tomooka N."/>
        </authorList>
    </citation>
    <scope>NUCLEOTIDE SEQUENCE [LARGE SCALE GENOMIC DNA]</scope>
    <source>
        <strain evidence="8">cv. Shumari</strain>
    </source>
</reference>
<evidence type="ECO:0000313" key="8">
    <source>
        <dbReference type="Proteomes" id="UP000291084"/>
    </source>
</evidence>
<comment type="subcellular location">
    <subcellularLocation>
        <location evidence="1">Membrane</location>
        <topology evidence="1">Multi-pass membrane protein</topology>
    </subcellularLocation>
</comment>
<sequence>MAATSYLTPTQRYATGALFGLALNQAHFHQTHPLGLSTDDFPSDSDRTPSKLEISDDPNLWVHEHHALLRPVFKYLDIDPAAWSGLEETAVSSSVSRHVGPLLRLLSEESGDDYSERSDKELALSGAVDAMVLSMESNSESLRSRREKLREYEHQCREKFLTSDVEPNSEKLHMQLDTKEETGTPFHDCEEPHQGSIHNLCENNKKHGRRRKGYDARHRVTLRLLATWLDIKWSKMEAIETIVASSAMAFIKEQESSKQGTQSKENKGDKWKKGCIIGAAALTGGTLMAITGGLAAPAIAAGLGALAPTLGTLIPVIGASGFAAAATAAGHVAVAASFGAAGAGLSGTKMARRVGGVDEFEFKVIGENHNQGLLGVEIMISGFVFEDEDFIRPWEGMNDNLERSDKAGKLLAEVLLGGLQGNRPVTLVGYSLGARVIFKCLECLAETKNSAELVERVVLLGAPIAIRDEKWETVRKMVAGRFINAYSSNDWMLGIAFRASLLSQGLAGIQPVDIPGIQNVNVTDHVEGHSSYLWATQPVLDELQLDSYYPVLT</sequence>
<keyword evidence="3 6" id="KW-0812">Transmembrane</keyword>
<feature type="transmembrane region" description="Helical" evidence="6">
    <location>
        <begin position="274"/>
        <end position="307"/>
    </location>
</feature>
<dbReference type="SUPFAM" id="SSF53474">
    <property type="entry name" value="alpha/beta-Hydrolases"/>
    <property type="match status" value="1"/>
</dbReference>
<dbReference type="Pfam" id="PF05277">
    <property type="entry name" value="DUF726"/>
    <property type="match status" value="2"/>
</dbReference>
<proteinExistence type="inferred from homology"/>
<gene>
    <name evidence="7" type="primary">Vigan.10G156300</name>
    <name evidence="7" type="ORF">VIGAN_10156300</name>
</gene>
<evidence type="ECO:0000256" key="5">
    <source>
        <dbReference type="ARBA" id="ARBA00023136"/>
    </source>
</evidence>
<evidence type="ECO:0000256" key="4">
    <source>
        <dbReference type="ARBA" id="ARBA00022989"/>
    </source>
</evidence>
<evidence type="ECO:0000256" key="3">
    <source>
        <dbReference type="ARBA" id="ARBA00022692"/>
    </source>
</evidence>
<organism evidence="7 8">
    <name type="scientific">Vigna angularis var. angularis</name>
    <dbReference type="NCBI Taxonomy" id="157739"/>
    <lineage>
        <taxon>Eukaryota</taxon>
        <taxon>Viridiplantae</taxon>
        <taxon>Streptophyta</taxon>
        <taxon>Embryophyta</taxon>
        <taxon>Tracheophyta</taxon>
        <taxon>Spermatophyta</taxon>
        <taxon>Magnoliopsida</taxon>
        <taxon>eudicotyledons</taxon>
        <taxon>Gunneridae</taxon>
        <taxon>Pentapetalae</taxon>
        <taxon>rosids</taxon>
        <taxon>fabids</taxon>
        <taxon>Fabales</taxon>
        <taxon>Fabaceae</taxon>
        <taxon>Papilionoideae</taxon>
        <taxon>50 kb inversion clade</taxon>
        <taxon>NPAAA clade</taxon>
        <taxon>indigoferoid/millettioid clade</taxon>
        <taxon>Phaseoleae</taxon>
        <taxon>Vigna</taxon>
    </lineage>
</organism>
<dbReference type="PANTHER" id="PTHR17920">
    <property type="entry name" value="TRANSMEMBRANE AND COILED-COIL DOMAIN-CONTAINING PROTEIN 4 TMCO4"/>
    <property type="match status" value="1"/>
</dbReference>
<dbReference type="InterPro" id="IPR007941">
    <property type="entry name" value="DUF726"/>
</dbReference>
<dbReference type="InterPro" id="IPR029058">
    <property type="entry name" value="AB_hydrolase_fold"/>
</dbReference>
<dbReference type="Proteomes" id="UP000291084">
    <property type="component" value="Chromosome 10"/>
</dbReference>
<accession>A0A0S3T477</accession>
<dbReference type="OrthoDB" id="277931at2759"/>
<evidence type="ECO:0000256" key="1">
    <source>
        <dbReference type="ARBA" id="ARBA00004141"/>
    </source>
</evidence>
<protein>
    <recommendedName>
        <fullName evidence="9">DUF726 domain-containing protein</fullName>
    </recommendedName>
</protein>
<evidence type="ECO:0000256" key="2">
    <source>
        <dbReference type="ARBA" id="ARBA00009824"/>
    </source>
</evidence>
<dbReference type="EMBL" id="AP015043">
    <property type="protein sequence ID" value="BAU00010.1"/>
    <property type="molecule type" value="Genomic_DNA"/>
</dbReference>
<keyword evidence="5 6" id="KW-0472">Membrane</keyword>
<comment type="similarity">
    <text evidence="2">Belongs to the TMCO4 family.</text>
</comment>
<evidence type="ECO:0008006" key="9">
    <source>
        <dbReference type="Google" id="ProtNLM"/>
    </source>
</evidence>
<keyword evidence="4 6" id="KW-1133">Transmembrane helix</keyword>
<evidence type="ECO:0000256" key="6">
    <source>
        <dbReference type="SAM" id="Phobius"/>
    </source>
</evidence>
<keyword evidence="8" id="KW-1185">Reference proteome</keyword>
<evidence type="ECO:0000313" key="7">
    <source>
        <dbReference type="EMBL" id="BAU00010.1"/>
    </source>
</evidence>
<dbReference type="PANTHER" id="PTHR17920:SF3">
    <property type="entry name" value="TRANSMEMBRANE AND COILED-COIL DOMAIN-CONTAINING PROTEIN 4"/>
    <property type="match status" value="1"/>
</dbReference>
<name>A0A0S3T477_PHAAN</name>
<dbReference type="Gene3D" id="3.40.50.1820">
    <property type="entry name" value="alpha/beta hydrolase"/>
    <property type="match status" value="1"/>
</dbReference>